<evidence type="ECO:0000259" key="4">
    <source>
        <dbReference type="PROSITE" id="PS50987"/>
    </source>
</evidence>
<dbReference type="PRINTS" id="PR00778">
    <property type="entry name" value="HTHARSR"/>
</dbReference>
<dbReference type="GO" id="GO:0003700">
    <property type="term" value="F:DNA-binding transcription factor activity"/>
    <property type="evidence" value="ECO:0007669"/>
    <property type="project" value="InterPro"/>
</dbReference>
<evidence type="ECO:0000256" key="2">
    <source>
        <dbReference type="ARBA" id="ARBA00023125"/>
    </source>
</evidence>
<dbReference type="CDD" id="cd00090">
    <property type="entry name" value="HTH_ARSR"/>
    <property type="match status" value="1"/>
</dbReference>
<dbReference type="EMBL" id="JADJZA010000007">
    <property type="protein sequence ID" value="MBK9297603.1"/>
    <property type="molecule type" value="Genomic_DNA"/>
</dbReference>
<feature type="domain" description="HTH arsR-type" evidence="4">
    <location>
        <begin position="15"/>
        <end position="108"/>
    </location>
</feature>
<keyword evidence="3" id="KW-0804">Transcription</keyword>
<protein>
    <submittedName>
        <fullName evidence="5">Helix-turn-helix transcriptional regulator</fullName>
    </submittedName>
</protein>
<sequence>MIDPDRVAATRQRLLGVDEAMSLADGFKLLGEPSRIRILFALLEAGELCDLAAVVGVSETVVSHSMRLLRAAGIVANRRDGRVIYYRLDDDHVAKMLELSRAHGAHGAVERPMP</sequence>
<comment type="caution">
    <text evidence="5">The sequence shown here is derived from an EMBL/GenBank/DDBJ whole genome shotgun (WGS) entry which is preliminary data.</text>
</comment>
<dbReference type="InterPro" id="IPR036388">
    <property type="entry name" value="WH-like_DNA-bd_sf"/>
</dbReference>
<dbReference type="GO" id="GO:0003677">
    <property type="term" value="F:DNA binding"/>
    <property type="evidence" value="ECO:0007669"/>
    <property type="project" value="UniProtKB-KW"/>
</dbReference>
<evidence type="ECO:0000313" key="6">
    <source>
        <dbReference type="Proteomes" id="UP000727993"/>
    </source>
</evidence>
<keyword evidence="2" id="KW-0238">DNA-binding</keyword>
<accession>A0A936NC73</accession>
<dbReference type="InterPro" id="IPR036390">
    <property type="entry name" value="WH_DNA-bd_sf"/>
</dbReference>
<dbReference type="Pfam" id="PF01022">
    <property type="entry name" value="HTH_5"/>
    <property type="match status" value="1"/>
</dbReference>
<dbReference type="SUPFAM" id="SSF46785">
    <property type="entry name" value="Winged helix' DNA-binding domain"/>
    <property type="match status" value="1"/>
</dbReference>
<keyword evidence="1" id="KW-0805">Transcription regulation</keyword>
<dbReference type="InterPro" id="IPR001845">
    <property type="entry name" value="HTH_ArsR_DNA-bd_dom"/>
</dbReference>
<dbReference type="SMART" id="SM00418">
    <property type="entry name" value="HTH_ARSR"/>
    <property type="match status" value="1"/>
</dbReference>
<evidence type="ECO:0000256" key="1">
    <source>
        <dbReference type="ARBA" id="ARBA00023015"/>
    </source>
</evidence>
<evidence type="ECO:0000313" key="5">
    <source>
        <dbReference type="EMBL" id="MBK9297603.1"/>
    </source>
</evidence>
<dbReference type="InterPro" id="IPR011991">
    <property type="entry name" value="ArsR-like_HTH"/>
</dbReference>
<dbReference type="PANTHER" id="PTHR43132">
    <property type="entry name" value="ARSENICAL RESISTANCE OPERON REPRESSOR ARSR-RELATED"/>
    <property type="match status" value="1"/>
</dbReference>
<reference evidence="5 6" key="1">
    <citation type="submission" date="2020-10" db="EMBL/GenBank/DDBJ databases">
        <title>Connecting structure to function with the recovery of over 1000 high-quality activated sludge metagenome-assembled genomes encoding full-length rRNA genes using long-read sequencing.</title>
        <authorList>
            <person name="Singleton C.M."/>
            <person name="Petriglieri F."/>
            <person name="Kristensen J.M."/>
            <person name="Kirkegaard R.H."/>
            <person name="Michaelsen T.Y."/>
            <person name="Andersen M.H."/>
            <person name="Karst S.M."/>
            <person name="Dueholm M.S."/>
            <person name="Nielsen P.H."/>
            <person name="Albertsen M."/>
        </authorList>
    </citation>
    <scope>NUCLEOTIDE SEQUENCE [LARGE SCALE GENOMIC DNA]</scope>
    <source>
        <strain evidence="5">Lyne_18-Q3-R50-59_MAXAC.006</strain>
    </source>
</reference>
<name>A0A936NC73_9ACTN</name>
<dbReference type="AlphaFoldDB" id="A0A936NC73"/>
<organism evidence="5 6">
    <name type="scientific">Candidatus Neomicrothrix subdominans</name>
    <dbReference type="NCBI Taxonomy" id="2954438"/>
    <lineage>
        <taxon>Bacteria</taxon>
        <taxon>Bacillati</taxon>
        <taxon>Actinomycetota</taxon>
        <taxon>Acidimicrobiia</taxon>
        <taxon>Acidimicrobiales</taxon>
        <taxon>Microthrixaceae</taxon>
        <taxon>Candidatus Neomicrothrix</taxon>
    </lineage>
</organism>
<dbReference type="NCBIfam" id="NF033788">
    <property type="entry name" value="HTH_metalloreg"/>
    <property type="match status" value="1"/>
</dbReference>
<evidence type="ECO:0000256" key="3">
    <source>
        <dbReference type="ARBA" id="ARBA00023163"/>
    </source>
</evidence>
<dbReference type="Gene3D" id="1.10.10.10">
    <property type="entry name" value="Winged helix-like DNA-binding domain superfamily/Winged helix DNA-binding domain"/>
    <property type="match status" value="1"/>
</dbReference>
<dbReference type="PROSITE" id="PS50987">
    <property type="entry name" value="HTH_ARSR_2"/>
    <property type="match status" value="1"/>
</dbReference>
<dbReference type="InterPro" id="IPR051011">
    <property type="entry name" value="Metal_resp_trans_reg"/>
</dbReference>
<dbReference type="Proteomes" id="UP000727993">
    <property type="component" value="Unassembled WGS sequence"/>
</dbReference>
<dbReference type="PANTHER" id="PTHR43132:SF6">
    <property type="entry name" value="HTH-TYPE TRANSCRIPTIONAL REPRESSOR CZRA"/>
    <property type="match status" value="1"/>
</dbReference>
<gene>
    <name evidence="5" type="ORF">IPN02_12385</name>
</gene>
<proteinExistence type="predicted"/>